<evidence type="ECO:0000313" key="3">
    <source>
        <dbReference type="EMBL" id="KAF3196173.1"/>
    </source>
</evidence>
<dbReference type="EMBL" id="JAABOE010000013">
    <property type="protein sequence ID" value="KAF3187625.1"/>
    <property type="molecule type" value="Genomic_DNA"/>
</dbReference>
<dbReference type="Proteomes" id="UP000479691">
    <property type="component" value="Unassembled WGS sequence"/>
</dbReference>
<dbReference type="Proteomes" id="UP000472727">
    <property type="component" value="Unassembled WGS sequence"/>
</dbReference>
<reference evidence="5 6" key="1">
    <citation type="submission" date="2019-06" db="EMBL/GenBank/DDBJ databases">
        <authorList>
            <person name="Palmer J.M."/>
        </authorList>
    </citation>
    <scope>NUCLEOTIDE SEQUENCE [LARGE SCALE GENOMIC DNA]</scope>
    <source>
        <strain evidence="3 5">TWF106</strain>
        <strain evidence="4 7">TWF191</strain>
        <strain evidence="2 6">TWF788</strain>
    </source>
</reference>
<accession>A0A6G1M2G4</accession>
<evidence type="ECO:0000313" key="7">
    <source>
        <dbReference type="Proteomes" id="UP000483672"/>
    </source>
</evidence>
<organism evidence="4 7">
    <name type="scientific">Orbilia oligospora</name>
    <name type="common">Nematode-trapping fungus</name>
    <name type="synonym">Arthrobotrys oligospora</name>
    <dbReference type="NCBI Taxonomy" id="2813651"/>
    <lineage>
        <taxon>Eukaryota</taxon>
        <taxon>Fungi</taxon>
        <taxon>Dikarya</taxon>
        <taxon>Ascomycota</taxon>
        <taxon>Pezizomycotina</taxon>
        <taxon>Orbiliomycetes</taxon>
        <taxon>Orbiliales</taxon>
        <taxon>Orbiliaceae</taxon>
        <taxon>Orbilia</taxon>
    </lineage>
</organism>
<proteinExistence type="predicted"/>
<dbReference type="Proteomes" id="UP000483672">
    <property type="component" value="Unassembled WGS sequence"/>
</dbReference>
<gene>
    <name evidence="3" type="ORF">TWF106_005230</name>
    <name evidence="4" type="ORF">TWF191_010968</name>
    <name evidence="2" type="ORF">TWF788_001846</name>
</gene>
<evidence type="ECO:0000313" key="4">
    <source>
        <dbReference type="EMBL" id="KAF3230271.1"/>
    </source>
</evidence>
<feature type="compositionally biased region" description="Basic and acidic residues" evidence="1">
    <location>
        <begin position="84"/>
        <end position="104"/>
    </location>
</feature>
<name>A0A6G1M2G4_ORBOL</name>
<sequence>MSDEITLVRTATFRAIMKQTGYLETIIYDFQYIKKEVWDSFLEREFGPNAAEVFTEKIQKDYTSVLAPERISTFQISELRERSAEQRAHERQHEERVIRMDPASKRIKRRY</sequence>
<dbReference type="EMBL" id="WIPF01000009">
    <property type="protein sequence ID" value="KAF3230271.1"/>
    <property type="molecule type" value="Genomic_DNA"/>
</dbReference>
<protein>
    <submittedName>
        <fullName evidence="4">Uncharacterized protein</fullName>
    </submittedName>
</protein>
<dbReference type="EMBL" id="WIWS01000237">
    <property type="protein sequence ID" value="KAF3196173.1"/>
    <property type="molecule type" value="Genomic_DNA"/>
</dbReference>
<evidence type="ECO:0000256" key="1">
    <source>
        <dbReference type="SAM" id="MobiDB-lite"/>
    </source>
</evidence>
<dbReference type="AlphaFoldDB" id="A0A6G1M2G4"/>
<comment type="caution">
    <text evidence="4">The sequence shown here is derived from an EMBL/GenBank/DDBJ whole genome shotgun (WGS) entry which is preliminary data.</text>
</comment>
<feature type="region of interest" description="Disordered" evidence="1">
    <location>
        <begin position="84"/>
        <end position="111"/>
    </location>
</feature>
<evidence type="ECO:0000313" key="5">
    <source>
        <dbReference type="Proteomes" id="UP000472727"/>
    </source>
</evidence>
<evidence type="ECO:0000313" key="6">
    <source>
        <dbReference type="Proteomes" id="UP000479691"/>
    </source>
</evidence>
<evidence type="ECO:0000313" key="2">
    <source>
        <dbReference type="EMBL" id="KAF3187625.1"/>
    </source>
</evidence>